<evidence type="ECO:0000313" key="4">
    <source>
        <dbReference type="EMBL" id="CAF4929283.1"/>
    </source>
</evidence>
<dbReference type="PANTHER" id="PTHR33194:SF4">
    <property type="entry name" value="CCHC-TYPE DOMAIN-CONTAINING PROTEIN"/>
    <property type="match status" value="1"/>
</dbReference>
<dbReference type="AlphaFoldDB" id="A0A821WRJ3"/>
<feature type="domain" description="Aspartic peptidase DDI1-type" evidence="2">
    <location>
        <begin position="356"/>
        <end position="450"/>
    </location>
</feature>
<reference evidence="4" key="1">
    <citation type="submission" date="2021-02" db="EMBL/GenBank/DDBJ databases">
        <authorList>
            <person name="Nowell W R."/>
        </authorList>
    </citation>
    <scope>NUCLEOTIDE SEQUENCE</scope>
</reference>
<dbReference type="Proteomes" id="UP000663848">
    <property type="component" value="Unassembled WGS sequence"/>
</dbReference>
<dbReference type="EMBL" id="CAJOBR010020420">
    <property type="protein sequence ID" value="CAF4929283.1"/>
    <property type="molecule type" value="Genomic_DNA"/>
</dbReference>
<dbReference type="InterPro" id="IPR021109">
    <property type="entry name" value="Peptidase_aspartic_dom_sf"/>
</dbReference>
<organism evidence="4 5">
    <name type="scientific">Rotaria socialis</name>
    <dbReference type="NCBI Taxonomy" id="392032"/>
    <lineage>
        <taxon>Eukaryota</taxon>
        <taxon>Metazoa</taxon>
        <taxon>Spiralia</taxon>
        <taxon>Gnathifera</taxon>
        <taxon>Rotifera</taxon>
        <taxon>Eurotatoria</taxon>
        <taxon>Bdelloidea</taxon>
        <taxon>Philodinida</taxon>
        <taxon>Philodinidae</taxon>
        <taxon>Rotaria</taxon>
    </lineage>
</organism>
<dbReference type="Gene3D" id="2.40.70.10">
    <property type="entry name" value="Acid Proteases"/>
    <property type="match status" value="1"/>
</dbReference>
<dbReference type="PROSITE" id="PS00141">
    <property type="entry name" value="ASP_PROTEASE"/>
    <property type="match status" value="1"/>
</dbReference>
<dbReference type="Proteomes" id="UP000663872">
    <property type="component" value="Unassembled WGS sequence"/>
</dbReference>
<evidence type="ECO:0000313" key="5">
    <source>
        <dbReference type="Proteomes" id="UP000663848"/>
    </source>
</evidence>
<dbReference type="Pfam" id="PF03732">
    <property type="entry name" value="Retrotrans_gag"/>
    <property type="match status" value="1"/>
</dbReference>
<protein>
    <recommendedName>
        <fullName evidence="6">Retrotransposon gag domain-containing protein</fullName>
    </recommendedName>
</protein>
<accession>A0A821WRJ3</accession>
<dbReference type="InterPro" id="IPR001969">
    <property type="entry name" value="Aspartic_peptidase_AS"/>
</dbReference>
<dbReference type="InterPro" id="IPR019103">
    <property type="entry name" value="Peptidase_aspartic_DDI1-type"/>
</dbReference>
<evidence type="ECO:0000259" key="2">
    <source>
        <dbReference type="Pfam" id="PF09668"/>
    </source>
</evidence>
<dbReference type="SUPFAM" id="SSF56672">
    <property type="entry name" value="DNA/RNA polymerases"/>
    <property type="match status" value="1"/>
</dbReference>
<feature type="non-terminal residue" evidence="4">
    <location>
        <position position="707"/>
    </location>
</feature>
<dbReference type="PANTHER" id="PTHR33194">
    <property type="entry name" value="ZINC KNUCKLE DOMAINCONTAINING PROTEIN"/>
    <property type="match status" value="1"/>
</dbReference>
<feature type="domain" description="Retrotransposon gag" evidence="1">
    <location>
        <begin position="93"/>
        <end position="184"/>
    </location>
</feature>
<comment type="caution">
    <text evidence="4">The sequence shown here is derived from an EMBL/GenBank/DDBJ whole genome shotgun (WGS) entry which is preliminary data.</text>
</comment>
<dbReference type="SUPFAM" id="SSF50630">
    <property type="entry name" value="Acid proteases"/>
    <property type="match status" value="1"/>
</dbReference>
<dbReference type="GO" id="GO:0004190">
    <property type="term" value="F:aspartic-type endopeptidase activity"/>
    <property type="evidence" value="ECO:0007669"/>
    <property type="project" value="InterPro"/>
</dbReference>
<gene>
    <name evidence="3" type="ORF">GRG538_LOCUS4862</name>
    <name evidence="4" type="ORF">QYT958_LOCUS31902</name>
</gene>
<sequence length="707" mass="81127">MLTRQGALRIFQAEFQRLADIDIDFSDNTPIHCIAHRPKELIMAEKTVANLLSKSLEQIPKYSGKPDQNADEWLKELTSTFRLADINESQAIKIIPTFFEGPAKQWYLENNTTFESWSVFKAEFLHTYSSPALKQLASHRLRTRQQRIDEPVNEYYTDIMKLCKIVDPNMTDVSKIDHLYHGIKSSLMKEVLRLTPRTSAEFLEYARKEETLDRLVTRSVNQTASAIDGTAAFNNTFHSNVAMDNTEHFNNMSNTSSKPYFNKAYSSRSLRCYQCNKHNGGSDSHPFQPSYYFLYNNLNHSVKNPQYRPPFNRLQYSHYHKTKRTTVPAHSQSPAIQQVIKQHLTPQTVPRTNPSLIFVKINVHGIRLRAMLDTGATRSFITQRALAKIHHYSLQPRDRIAQLGDGHTMLKIVGEVHLWLKFDQIFTPLNVLVVKNLNTDFILGAGWCTQNAVQINYDTNQVSIRSSTGRIIIPYDKSIDYLTLDVKLINSVKIPPCQSCTVQAKVELSSADTVYFHPDIDDQLEQSIILSPSLLHIQNYTTYLEIYNPNDYTKTVPTNNRLGRVTHVTHQNDSFPLPDAVNSLSSFHHYVINSVEIQQVLFRSREIIDKLTNHIIDSDERRQIRAILQQHAKLFDISQVTQANTPIQHTINTGDSLPISSRSYSRTIQQRSDLQNEIHKMLQAHQIRPSNSPWSPPVIIHKKKDGG</sequence>
<evidence type="ECO:0000313" key="3">
    <source>
        <dbReference type="EMBL" id="CAF3343569.1"/>
    </source>
</evidence>
<evidence type="ECO:0008006" key="6">
    <source>
        <dbReference type="Google" id="ProtNLM"/>
    </source>
</evidence>
<dbReference type="InterPro" id="IPR043502">
    <property type="entry name" value="DNA/RNA_pol_sf"/>
</dbReference>
<proteinExistence type="predicted"/>
<name>A0A821WRJ3_9BILA</name>
<evidence type="ECO:0000259" key="1">
    <source>
        <dbReference type="Pfam" id="PF03732"/>
    </source>
</evidence>
<dbReference type="GO" id="GO:0006508">
    <property type="term" value="P:proteolysis"/>
    <property type="evidence" value="ECO:0007669"/>
    <property type="project" value="InterPro"/>
</dbReference>
<dbReference type="CDD" id="cd00303">
    <property type="entry name" value="retropepsin_like"/>
    <property type="match status" value="1"/>
</dbReference>
<dbReference type="EMBL" id="CAJNYT010000316">
    <property type="protein sequence ID" value="CAF3343569.1"/>
    <property type="molecule type" value="Genomic_DNA"/>
</dbReference>
<dbReference type="InterPro" id="IPR005162">
    <property type="entry name" value="Retrotrans_gag_dom"/>
</dbReference>
<dbReference type="Gene3D" id="3.10.10.10">
    <property type="entry name" value="HIV Type 1 Reverse Transcriptase, subunit A, domain 1"/>
    <property type="match status" value="1"/>
</dbReference>
<dbReference type="Pfam" id="PF09668">
    <property type="entry name" value="Asp_protease"/>
    <property type="match status" value="1"/>
</dbReference>